<name>A0A1B9P0H5_ALILO</name>
<organism evidence="2 3">
    <name type="scientific">Aliivibrio logei</name>
    <name type="common">Vibrio logei</name>
    <dbReference type="NCBI Taxonomy" id="688"/>
    <lineage>
        <taxon>Bacteria</taxon>
        <taxon>Pseudomonadati</taxon>
        <taxon>Pseudomonadota</taxon>
        <taxon>Gammaproteobacteria</taxon>
        <taxon>Vibrionales</taxon>
        <taxon>Vibrionaceae</taxon>
        <taxon>Aliivibrio</taxon>
    </lineage>
</organism>
<reference evidence="2 3" key="1">
    <citation type="submission" date="2016-06" db="EMBL/GenBank/DDBJ databases">
        <authorList>
            <person name="Kjaerup R.B."/>
            <person name="Dalgaard T.S."/>
            <person name="Juul-Madsen H.R."/>
        </authorList>
    </citation>
    <scope>NUCLEOTIDE SEQUENCE [LARGE SCALE GENOMIC DNA]</scope>
    <source>
        <strain evidence="2 3">1S159</strain>
    </source>
</reference>
<dbReference type="STRING" id="688.A6E04_08305"/>
<accession>A0A1B9P0H5</accession>
<dbReference type="OrthoDB" id="5824336at2"/>
<dbReference type="PIRSF" id="PIRSF028299">
    <property type="entry name" value="UCP028299"/>
    <property type="match status" value="1"/>
</dbReference>
<dbReference type="RefSeq" id="WP_017020756.1">
    <property type="nucleotide sequence ID" value="NZ_CAWMPN010000008.1"/>
</dbReference>
<dbReference type="InterPro" id="IPR016879">
    <property type="entry name" value="UCP028299"/>
</dbReference>
<evidence type="ECO:0000256" key="1">
    <source>
        <dbReference type="SAM" id="SignalP"/>
    </source>
</evidence>
<dbReference type="Pfam" id="PF11777">
    <property type="entry name" value="DUF3316"/>
    <property type="match status" value="1"/>
</dbReference>
<dbReference type="EMBL" id="MAJU01000008">
    <property type="protein sequence ID" value="OCH21854.1"/>
    <property type="molecule type" value="Genomic_DNA"/>
</dbReference>
<comment type="caution">
    <text evidence="2">The sequence shown here is derived from an EMBL/GenBank/DDBJ whole genome shotgun (WGS) entry which is preliminary data.</text>
</comment>
<sequence>MKKNILTLLISASIFVGLPAQAHYATKLEHAKVQGTSYESKDDAYKYGLTKIQELQTLSSYQLNKKLSNNIFDKADSSSLKLTNSYVTVKEFTNAEGDLLYKPTVNISYTFKYRNN</sequence>
<proteinExistence type="predicted"/>
<evidence type="ECO:0000313" key="2">
    <source>
        <dbReference type="EMBL" id="OCH21854.1"/>
    </source>
</evidence>
<evidence type="ECO:0008006" key="4">
    <source>
        <dbReference type="Google" id="ProtNLM"/>
    </source>
</evidence>
<gene>
    <name evidence="2" type="ORF">A6E04_08305</name>
</gene>
<keyword evidence="1" id="KW-0732">Signal</keyword>
<evidence type="ECO:0000313" key="3">
    <source>
        <dbReference type="Proteomes" id="UP000093523"/>
    </source>
</evidence>
<protein>
    <recommendedName>
        <fullName evidence="4">Acyl-CoA synthetase</fullName>
    </recommendedName>
</protein>
<dbReference type="AlphaFoldDB" id="A0A1B9P0H5"/>
<feature type="chain" id="PRO_5008632396" description="Acyl-CoA synthetase" evidence="1">
    <location>
        <begin position="23"/>
        <end position="116"/>
    </location>
</feature>
<dbReference type="Proteomes" id="UP000093523">
    <property type="component" value="Unassembled WGS sequence"/>
</dbReference>
<feature type="signal peptide" evidence="1">
    <location>
        <begin position="1"/>
        <end position="22"/>
    </location>
</feature>